<organism evidence="1">
    <name type="scientific">uncultured organism</name>
    <dbReference type="NCBI Taxonomy" id="155900"/>
    <lineage>
        <taxon>unclassified sequences</taxon>
        <taxon>environmental samples</taxon>
    </lineage>
</organism>
<reference evidence="1" key="1">
    <citation type="submission" date="2019-06" db="EMBL/GenBank/DDBJ databases">
        <authorList>
            <person name="Murdoch R.W."/>
            <person name="Fathepure B."/>
        </authorList>
    </citation>
    <scope>NUCLEOTIDE SEQUENCE</scope>
</reference>
<sequence>MVHHYAERTIREDREVLTGPAARRAAASLILEDRLLAPAGARLREDIDAWALYVALGHGEGEVPEPQAWLAARLGALGMEEGADLALIEPEDLAFDGVPGWERDWFDRTYPREVRLTDLHMRVHYDVRRREVVAEKVSGVRKRDPRRWELPVWSGWRVKFRQASREVEVR</sequence>
<dbReference type="AlphaFoldDB" id="A0A5B8RGW1"/>
<gene>
    <name evidence="1" type="ORF">KBTEX_04507</name>
</gene>
<protein>
    <submittedName>
        <fullName evidence="1">Uncharacterized protein</fullName>
    </submittedName>
</protein>
<evidence type="ECO:0000313" key="1">
    <source>
        <dbReference type="EMBL" id="QEA08130.1"/>
    </source>
</evidence>
<name>A0A5B8RGW1_9ZZZZ</name>
<proteinExistence type="predicted"/>
<dbReference type="EMBL" id="MN079953">
    <property type="protein sequence ID" value="QEA08130.1"/>
    <property type="molecule type" value="Genomic_DNA"/>
</dbReference>
<accession>A0A5B8RGW1</accession>